<feature type="transmembrane region" description="Helical" evidence="1">
    <location>
        <begin position="312"/>
        <end position="334"/>
    </location>
</feature>
<dbReference type="RefSeq" id="WP_012873571.1">
    <property type="nucleotide sequence ID" value="NC_013524.1"/>
</dbReference>
<keyword evidence="4" id="KW-1185">Reference proteome</keyword>
<proteinExistence type="predicted"/>
<organism evidence="3 4">
    <name type="scientific">Sphaerobacter thermophilus (strain ATCC 49802 / DSM 20745 / KCCM 41009 / NCIMB 13125 / S 6022)</name>
    <dbReference type="NCBI Taxonomy" id="479434"/>
    <lineage>
        <taxon>Bacteria</taxon>
        <taxon>Pseudomonadati</taxon>
        <taxon>Thermomicrobiota</taxon>
        <taxon>Thermomicrobia</taxon>
        <taxon>Sphaerobacterales</taxon>
        <taxon>Sphaerobacterineae</taxon>
        <taxon>Sphaerobacteraceae</taxon>
        <taxon>Sphaerobacter</taxon>
    </lineage>
</organism>
<dbReference type="HOGENOM" id="CLU_582581_0_0_0"/>
<feature type="transmembrane region" description="Helical" evidence="1">
    <location>
        <begin position="244"/>
        <end position="277"/>
    </location>
</feature>
<dbReference type="EMBL" id="CP001824">
    <property type="protein sequence ID" value="ACZ40536.1"/>
    <property type="molecule type" value="Genomic_DNA"/>
</dbReference>
<reference evidence="4" key="1">
    <citation type="submission" date="2009-11" db="EMBL/GenBank/DDBJ databases">
        <title>The complete chromosome 2 of Sphaerobacter thermophilus DSM 20745.</title>
        <authorList>
            <person name="Lucas S."/>
            <person name="Copeland A."/>
            <person name="Lapidus A."/>
            <person name="Glavina del Rio T."/>
            <person name="Dalin E."/>
            <person name="Tice H."/>
            <person name="Bruce D."/>
            <person name="Goodwin L."/>
            <person name="Pitluck S."/>
            <person name="Kyrpides N."/>
            <person name="Mavromatis K."/>
            <person name="Ivanova N."/>
            <person name="Mikhailova N."/>
            <person name="LaButti K.M."/>
            <person name="Clum A."/>
            <person name="Sun H.I."/>
            <person name="Brettin T."/>
            <person name="Detter J.C."/>
            <person name="Han C."/>
            <person name="Larimer F."/>
            <person name="Land M."/>
            <person name="Hauser L."/>
            <person name="Markowitz V."/>
            <person name="Cheng J.F."/>
            <person name="Hugenholtz P."/>
            <person name="Woyke T."/>
            <person name="Wu D."/>
            <person name="Steenblock K."/>
            <person name="Schneider S."/>
            <person name="Pukall R."/>
            <person name="Goeker M."/>
            <person name="Klenk H.P."/>
            <person name="Eisen J.A."/>
        </authorList>
    </citation>
    <scope>NUCLEOTIDE SEQUENCE [LARGE SCALE GENOMIC DNA]</scope>
    <source>
        <strain evidence="4">ATCC 49802 / DSM 20745 / S 6022</strain>
    </source>
</reference>
<dbReference type="InterPro" id="IPR025403">
    <property type="entry name" value="TgpA-like_C"/>
</dbReference>
<feature type="transmembrane region" description="Helical" evidence="1">
    <location>
        <begin position="12"/>
        <end position="30"/>
    </location>
</feature>
<keyword evidence="1" id="KW-1133">Transmembrane helix</keyword>
<dbReference type="KEGG" id="sti:Sthe_3136"/>
<keyword evidence="1" id="KW-0472">Membrane</keyword>
<reference evidence="3 4" key="2">
    <citation type="journal article" date="2010" name="Stand. Genomic Sci.">
        <title>Complete genome sequence of Desulfohalobium retbaense type strain (HR(100)).</title>
        <authorList>
            <person name="Spring S."/>
            <person name="Nolan M."/>
            <person name="Lapidus A."/>
            <person name="Glavina Del Rio T."/>
            <person name="Copeland A."/>
            <person name="Tice H."/>
            <person name="Cheng J.F."/>
            <person name="Lucas S."/>
            <person name="Land M."/>
            <person name="Chen F."/>
            <person name="Bruce D."/>
            <person name="Goodwin L."/>
            <person name="Pitluck S."/>
            <person name="Ivanova N."/>
            <person name="Mavromatis K."/>
            <person name="Mikhailova N."/>
            <person name="Pati A."/>
            <person name="Chen A."/>
            <person name="Palaniappan K."/>
            <person name="Hauser L."/>
            <person name="Chang Y.J."/>
            <person name="Jeffries C.D."/>
            <person name="Munk C."/>
            <person name="Kiss H."/>
            <person name="Chain P."/>
            <person name="Han C."/>
            <person name="Brettin T."/>
            <person name="Detter J.C."/>
            <person name="Schuler E."/>
            <person name="Goker M."/>
            <person name="Rohde M."/>
            <person name="Bristow J."/>
            <person name="Eisen J.A."/>
            <person name="Markowitz V."/>
            <person name="Hugenholtz P."/>
            <person name="Kyrpides N.C."/>
            <person name="Klenk H.P."/>
        </authorList>
    </citation>
    <scope>NUCLEOTIDE SEQUENCE [LARGE SCALE GENOMIC DNA]</scope>
    <source>
        <strain evidence="4">ATCC 49802 / DSM 20745 / S 6022</strain>
    </source>
</reference>
<protein>
    <recommendedName>
        <fullName evidence="2">Protein-glutamine gamma-glutamyltransferase-like C-terminal domain-containing protein</fullName>
    </recommendedName>
</protein>
<dbReference type="InParanoid" id="D1C9P3"/>
<dbReference type="Pfam" id="PF13559">
    <property type="entry name" value="DUF4129"/>
    <property type="match status" value="1"/>
</dbReference>
<feature type="transmembrane region" description="Helical" evidence="1">
    <location>
        <begin position="81"/>
        <end position="101"/>
    </location>
</feature>
<gene>
    <name evidence="3" type="ordered locus">Sthe_3136</name>
</gene>
<evidence type="ECO:0000313" key="4">
    <source>
        <dbReference type="Proteomes" id="UP000002027"/>
    </source>
</evidence>
<dbReference type="AlphaFoldDB" id="D1C9P3"/>
<accession>D1C9P3</accession>
<keyword evidence="1" id="KW-0812">Transmembrane</keyword>
<evidence type="ECO:0000259" key="2">
    <source>
        <dbReference type="Pfam" id="PF13559"/>
    </source>
</evidence>
<dbReference type="eggNOG" id="ENOG50330R3">
    <property type="taxonomic scope" value="Bacteria"/>
</dbReference>
<name>D1C9P3_SPHTD</name>
<feature type="transmembrane region" description="Helical" evidence="1">
    <location>
        <begin position="42"/>
        <end position="61"/>
    </location>
</feature>
<feature type="transmembrane region" description="Helical" evidence="1">
    <location>
        <begin position="113"/>
        <end position="134"/>
    </location>
</feature>
<evidence type="ECO:0000256" key="1">
    <source>
        <dbReference type="SAM" id="Phobius"/>
    </source>
</evidence>
<feature type="transmembrane region" description="Helical" evidence="1">
    <location>
        <begin position="146"/>
        <end position="165"/>
    </location>
</feature>
<dbReference type="Proteomes" id="UP000002027">
    <property type="component" value="Chromosome 2"/>
</dbReference>
<sequence length="479" mass="50578">MSAWLRSAWVDLLLSVLVAAVEVAAIAPWLHLLAGMLGHPGATVPAPLGIALAGLVAFWSARGFLSSGWDIAAARLLSLGLWLALVIVWLGLAGAGLAAPLTLIDGLVSRDGAVYALLAVAGLAWWRGIALGVHPDPFPPGSARGLLERGIALLVVALIVAAATGGEAGRNAFASAATAVPVVLIGGLVAVAAAQERVVRARVREGGAGWIGAGAALAVGIVLLALLLAGVAGPDVWRQVLRPLLLVFEALATGLIWVMTAVAYLFFLALTPLIWLVRALVGEREQPQEGQSPGPPPLPEFQEQARNALPPFIGTALEILLIAGALAAGVWLVLRTLRRFRPERTDQALDEVRESVWSRELALAQLRGWLRGLGAARGGRRNGHYDLDAPPTSVREAYRHLLVLAARAGLPRRPTESPGDYAARAAEAWPSAGEPLADLTQRYQIARYADHETPADLTHARAAWEALRERVERGERDGS</sequence>
<evidence type="ECO:0000313" key="3">
    <source>
        <dbReference type="EMBL" id="ACZ40536.1"/>
    </source>
</evidence>
<dbReference type="STRING" id="479434.Sthe_3136"/>
<dbReference type="OrthoDB" id="148083at2"/>
<feature type="domain" description="Protein-glutamine gamma-glutamyltransferase-like C-terminal" evidence="2">
    <location>
        <begin position="397"/>
        <end position="468"/>
    </location>
</feature>
<feature type="transmembrane region" description="Helical" evidence="1">
    <location>
        <begin position="207"/>
        <end position="232"/>
    </location>
</feature>
<feature type="transmembrane region" description="Helical" evidence="1">
    <location>
        <begin position="172"/>
        <end position="195"/>
    </location>
</feature>